<dbReference type="Pfam" id="PF16874">
    <property type="entry name" value="Glyco_hydro_36C"/>
    <property type="match status" value="1"/>
</dbReference>
<proteinExistence type="inferred from homology"/>
<feature type="binding site" evidence="7">
    <location>
        <position position="435"/>
    </location>
    <ligand>
        <name>substrate</name>
    </ligand>
</feature>
<evidence type="ECO:0000259" key="8">
    <source>
        <dbReference type="Pfam" id="PF16874"/>
    </source>
</evidence>
<feature type="domain" description="Glycosyl hydrolase family 36 C-terminal" evidence="8">
    <location>
        <begin position="643"/>
        <end position="717"/>
    </location>
</feature>
<dbReference type="CDD" id="cd14791">
    <property type="entry name" value="GH36"/>
    <property type="match status" value="1"/>
</dbReference>
<dbReference type="GO" id="GO:0004557">
    <property type="term" value="F:alpha-galactosidase activity"/>
    <property type="evidence" value="ECO:0007669"/>
    <property type="project" value="UniProtKB-UniRule"/>
</dbReference>
<evidence type="ECO:0000256" key="2">
    <source>
        <dbReference type="ARBA" id="ARBA00012755"/>
    </source>
</evidence>
<sequence>MRPLILCAFLLAPAFGADSIRFLAEKRVFVLDAGPNTYVLGLNERGEIQPLYFGQRLWRDQDLPGARTMPEWASFDRTSTTTPQEYPGYGAGLFVEPGLKVTLQNGVRDTVLKYVSHEIKGDTLEIRAKDLGYDLQVSLFYHVYPQGIVEKHTVITNKTPNVLTLESAQSGTLHLPQGEGYRLTYLYGRWAGETQMVHEAINPGVKVLESRRGNTSHQANPWFAIDGPEPVSETHGPVWFGALGWSGNWRLAVEQTPHQQVRVTGGLNTFDFAHTLKPGESLETPPFYLGFTDQGFGEASRAFHRFQREYILPGGLTSKARPILYNSWEATTFDVNEQGQTELAKKAASLGVERFVMDDGWFGARNDDHAGLGDWTVNPKKFPNGLKGLIANVKSLGMDFGLWVEPEMVNPNSDLYRAHPDWAMHFPDRPRSEARNQLILNMARDDAKEHIFTVLDKLVSENEIAFLKWDMNRNASEPGWPEVAPAEQKKMWLQYTRNVYEIIDRLRKKHPGLEIESCSGGGGRIDLGILRRVDQVWTSDNTDALDRLKIQEGYTQAYTPKAMMAWVTDVPNFNGRSTPLAFRFLVAMQGSLGIGNNLNHWKAEDFALAKKMVAYYKQVRTTVQTGKLYRLASPRDPSGFQSSQYVAEDGKQSVVFATLHSQQYGRPVPILHLQGLDEKAVYRVTVLDGRPVELSGASLMHRGLELRLGGDYAATSVLIERI</sequence>
<dbReference type="Gene3D" id="3.20.20.70">
    <property type="entry name" value="Aldolase class I"/>
    <property type="match status" value="1"/>
</dbReference>
<dbReference type="RefSeq" id="WP_194451910.1">
    <property type="nucleotide sequence ID" value="NZ_CP063849.1"/>
</dbReference>
<evidence type="ECO:0000259" key="9">
    <source>
        <dbReference type="Pfam" id="PF16875"/>
    </source>
</evidence>
<feature type="binding site" evidence="7">
    <location>
        <begin position="468"/>
        <end position="472"/>
    </location>
    <ligand>
        <name>substrate</name>
    </ligand>
</feature>
<dbReference type="InterPro" id="IPR038417">
    <property type="entry name" value="Alpga-gal_N_sf"/>
</dbReference>
<feature type="binding site" evidence="7">
    <location>
        <position position="540"/>
    </location>
    <ligand>
        <name>substrate</name>
    </ligand>
</feature>
<dbReference type="PANTHER" id="PTHR43053">
    <property type="entry name" value="GLYCOSIDASE FAMILY 31"/>
    <property type="match status" value="1"/>
</dbReference>
<dbReference type="InterPro" id="IPR000111">
    <property type="entry name" value="Glyco_hydro_27/36_CS"/>
</dbReference>
<evidence type="ECO:0000313" key="11">
    <source>
        <dbReference type="Proteomes" id="UP000593892"/>
    </source>
</evidence>
<dbReference type="SUPFAM" id="SSF51445">
    <property type="entry name" value="(Trans)glycosidases"/>
    <property type="match status" value="1"/>
</dbReference>
<dbReference type="InterPro" id="IPR031704">
    <property type="entry name" value="Glyco_hydro_36_N"/>
</dbReference>
<dbReference type="Pfam" id="PF16875">
    <property type="entry name" value="Glyco_hydro_36N"/>
    <property type="match status" value="1"/>
</dbReference>
<evidence type="ECO:0000256" key="7">
    <source>
        <dbReference type="PIRSR" id="PIRSR005536-2"/>
    </source>
</evidence>
<dbReference type="InterPro" id="IPR050985">
    <property type="entry name" value="Alpha-glycosidase_related"/>
</dbReference>
<evidence type="ECO:0000256" key="1">
    <source>
        <dbReference type="ARBA" id="ARBA00001255"/>
    </source>
</evidence>
<dbReference type="KEGG" id="pfer:IRI77_09910"/>
<dbReference type="Gene3D" id="2.60.40.1180">
    <property type="entry name" value="Golgi alpha-mannosidase II"/>
    <property type="match status" value="1"/>
</dbReference>
<dbReference type="InterPro" id="IPR013780">
    <property type="entry name" value="Glyco_hydro_b"/>
</dbReference>
<dbReference type="EC" id="3.2.1.22" evidence="2 5"/>
<protein>
    <recommendedName>
        <fullName evidence="2 5">Alpha-galactosidase</fullName>
        <ecNumber evidence="2 5">3.2.1.22</ecNumber>
    </recommendedName>
</protein>
<dbReference type="InterPro" id="IPR017853">
    <property type="entry name" value="GH"/>
</dbReference>
<organism evidence="10 11">
    <name type="scientific">Paludibaculum fermentans</name>
    <dbReference type="NCBI Taxonomy" id="1473598"/>
    <lineage>
        <taxon>Bacteria</taxon>
        <taxon>Pseudomonadati</taxon>
        <taxon>Acidobacteriota</taxon>
        <taxon>Terriglobia</taxon>
        <taxon>Bryobacterales</taxon>
        <taxon>Bryobacteraceae</taxon>
        <taxon>Paludibaculum</taxon>
    </lineage>
</organism>
<feature type="active site" description="Nucleophile" evidence="6">
    <location>
        <position position="470"/>
    </location>
</feature>
<feature type="binding site" evidence="7">
    <location>
        <position position="190"/>
    </location>
    <ligand>
        <name>substrate</name>
    </ligand>
</feature>
<evidence type="ECO:0000256" key="3">
    <source>
        <dbReference type="ARBA" id="ARBA00022801"/>
    </source>
</evidence>
<dbReference type="PRINTS" id="PR00743">
    <property type="entry name" value="GLHYDRLASE36"/>
</dbReference>
<dbReference type="AlphaFoldDB" id="A0A7S7NUU9"/>
<accession>A0A7S7NUU9</accession>
<dbReference type="EMBL" id="CP063849">
    <property type="protein sequence ID" value="QOY90245.1"/>
    <property type="molecule type" value="Genomic_DNA"/>
</dbReference>
<dbReference type="InterPro" id="IPR031705">
    <property type="entry name" value="Glyco_hydro_36_C"/>
</dbReference>
<dbReference type="PANTHER" id="PTHR43053:SF3">
    <property type="entry name" value="ALPHA-GALACTOSIDASE C-RELATED"/>
    <property type="match status" value="1"/>
</dbReference>
<dbReference type="Gene3D" id="2.70.98.60">
    <property type="entry name" value="alpha-galactosidase from lactobacil brevis"/>
    <property type="match status" value="1"/>
</dbReference>
<feature type="domain" description="Glycosyl hydrolase family 36 N-terminal" evidence="9">
    <location>
        <begin position="47"/>
        <end position="277"/>
    </location>
</feature>
<evidence type="ECO:0000313" key="10">
    <source>
        <dbReference type="EMBL" id="QOY90245.1"/>
    </source>
</evidence>
<dbReference type="FunFam" id="3.20.20.70:FF:000118">
    <property type="entry name" value="Alpha-galactosidase"/>
    <property type="match status" value="1"/>
</dbReference>
<dbReference type="GO" id="GO:0016052">
    <property type="term" value="P:carbohydrate catabolic process"/>
    <property type="evidence" value="ECO:0007669"/>
    <property type="project" value="InterPro"/>
</dbReference>
<keyword evidence="11" id="KW-1185">Reference proteome</keyword>
<reference evidence="10 11" key="1">
    <citation type="submission" date="2020-10" db="EMBL/GenBank/DDBJ databases">
        <title>Complete genome sequence of Paludibaculum fermentans P105T, a facultatively anaerobic acidobacterium capable of dissimilatory Fe(III) reduction.</title>
        <authorList>
            <person name="Dedysh S.N."/>
            <person name="Beletsky A.V."/>
            <person name="Kulichevskaya I.S."/>
            <person name="Mardanov A.V."/>
            <person name="Ravin N.V."/>
        </authorList>
    </citation>
    <scope>NUCLEOTIDE SEQUENCE [LARGE SCALE GENOMIC DNA]</scope>
    <source>
        <strain evidence="10 11">P105</strain>
    </source>
</reference>
<dbReference type="PROSITE" id="PS00512">
    <property type="entry name" value="ALPHA_GALACTOSIDASE"/>
    <property type="match status" value="1"/>
</dbReference>
<dbReference type="Proteomes" id="UP000593892">
    <property type="component" value="Chromosome"/>
</dbReference>
<keyword evidence="3 5" id="KW-0378">Hydrolase</keyword>
<comment type="similarity">
    <text evidence="5">Belongs to the glycosyl hydrolase.</text>
</comment>
<feature type="binding site" evidence="7">
    <location>
        <position position="518"/>
    </location>
    <ligand>
        <name>substrate</name>
    </ligand>
</feature>
<comment type="catalytic activity">
    <reaction evidence="1 5">
        <text>Hydrolysis of terminal, non-reducing alpha-D-galactose residues in alpha-D-galactosides, including galactose oligosaccharides, galactomannans and galactolipids.</text>
        <dbReference type="EC" id="3.2.1.22"/>
    </reaction>
</comment>
<feature type="active site" description="Proton donor" evidence="6">
    <location>
        <position position="540"/>
    </location>
</feature>
<dbReference type="InterPro" id="IPR013785">
    <property type="entry name" value="Aldolase_TIM"/>
</dbReference>
<gene>
    <name evidence="10" type="ORF">IRI77_09910</name>
</gene>
<keyword evidence="4 5" id="KW-0326">Glycosidase</keyword>
<dbReference type="Pfam" id="PF02065">
    <property type="entry name" value="Melibiase"/>
    <property type="match status" value="1"/>
</dbReference>
<evidence type="ECO:0000256" key="5">
    <source>
        <dbReference type="PIRNR" id="PIRNR005536"/>
    </source>
</evidence>
<dbReference type="PIRSF" id="PIRSF005536">
    <property type="entry name" value="Agal"/>
    <property type="match status" value="1"/>
</dbReference>
<feature type="binding site" evidence="7">
    <location>
        <begin position="358"/>
        <end position="359"/>
    </location>
    <ligand>
        <name>substrate</name>
    </ligand>
</feature>
<evidence type="ECO:0000256" key="4">
    <source>
        <dbReference type="ARBA" id="ARBA00023295"/>
    </source>
</evidence>
<name>A0A7S7NUU9_PALFE</name>
<evidence type="ECO:0000256" key="6">
    <source>
        <dbReference type="PIRSR" id="PIRSR005536-1"/>
    </source>
</evidence>
<dbReference type="InterPro" id="IPR002252">
    <property type="entry name" value="Glyco_hydro_36"/>
</dbReference>